<keyword evidence="2" id="KW-1185">Reference proteome</keyword>
<evidence type="ECO:0000313" key="2">
    <source>
        <dbReference type="Proteomes" id="UP000709295"/>
    </source>
</evidence>
<dbReference type="AlphaFoldDB" id="A0A8J5I9Q6"/>
<organism evidence="1 2">
    <name type="scientific">Phytophthora aleatoria</name>
    <dbReference type="NCBI Taxonomy" id="2496075"/>
    <lineage>
        <taxon>Eukaryota</taxon>
        <taxon>Sar</taxon>
        <taxon>Stramenopiles</taxon>
        <taxon>Oomycota</taxon>
        <taxon>Peronosporomycetes</taxon>
        <taxon>Peronosporales</taxon>
        <taxon>Peronosporaceae</taxon>
        <taxon>Phytophthora</taxon>
    </lineage>
</organism>
<gene>
    <name evidence="1" type="ORF">JG688_00017866</name>
</gene>
<dbReference type="EMBL" id="JAENGY010002908">
    <property type="protein sequence ID" value="KAG6942891.1"/>
    <property type="molecule type" value="Genomic_DNA"/>
</dbReference>
<protein>
    <submittedName>
        <fullName evidence="1">Uncharacterized protein</fullName>
    </submittedName>
</protein>
<dbReference type="Proteomes" id="UP000709295">
    <property type="component" value="Unassembled WGS sequence"/>
</dbReference>
<evidence type="ECO:0000313" key="1">
    <source>
        <dbReference type="EMBL" id="KAG6942891.1"/>
    </source>
</evidence>
<sequence>MQDEDAYVVVHTKETLWCVKLTQPSALLKVDPLNNALQPVTGVSSTALNVHEILLLQNRLVTTGLESAKNDLFGRGSWRTMHQTADPVLCPVLALRHIMEARRELRQQSSTYLMVDLPAGEMAKELKDTA</sequence>
<reference evidence="1" key="1">
    <citation type="submission" date="2021-01" db="EMBL/GenBank/DDBJ databases">
        <title>Phytophthora aleatoria, a newly-described species from Pinus radiata is distinct from Phytophthora cactorum isolates based on comparative genomics.</title>
        <authorList>
            <person name="Mcdougal R."/>
            <person name="Panda P."/>
            <person name="Williams N."/>
            <person name="Studholme D.J."/>
        </authorList>
    </citation>
    <scope>NUCLEOTIDE SEQUENCE</scope>
    <source>
        <strain evidence="1">NZFS 4037</strain>
    </source>
</reference>
<accession>A0A8J5I9Q6</accession>
<comment type="caution">
    <text evidence="1">The sequence shown here is derived from an EMBL/GenBank/DDBJ whole genome shotgun (WGS) entry which is preliminary data.</text>
</comment>
<proteinExistence type="predicted"/>
<name>A0A8J5I9Q6_9STRA</name>